<dbReference type="AlphaFoldDB" id="A0A512PPY4"/>
<dbReference type="SUPFAM" id="SSF141868">
    <property type="entry name" value="EAL domain-like"/>
    <property type="match status" value="1"/>
</dbReference>
<dbReference type="SMART" id="SM00052">
    <property type="entry name" value="EAL"/>
    <property type="match status" value="1"/>
</dbReference>
<dbReference type="PANTHER" id="PTHR33121">
    <property type="entry name" value="CYCLIC DI-GMP PHOSPHODIESTERASE PDEF"/>
    <property type="match status" value="1"/>
</dbReference>
<accession>A0A512PPY4</accession>
<dbReference type="GO" id="GO:0071111">
    <property type="term" value="F:cyclic-guanylate-specific phosphodiesterase activity"/>
    <property type="evidence" value="ECO:0007669"/>
    <property type="project" value="InterPro"/>
</dbReference>
<name>A0A512PPY4_9LACO</name>
<feature type="domain" description="EAL" evidence="1">
    <location>
        <begin position="1"/>
        <end position="226"/>
    </location>
</feature>
<dbReference type="Proteomes" id="UP000321569">
    <property type="component" value="Unassembled WGS sequence"/>
</dbReference>
<protein>
    <submittedName>
        <fullName evidence="2">Diguanylate cyclase</fullName>
    </submittedName>
</protein>
<reference evidence="2 3" key="1">
    <citation type="submission" date="2019-07" db="EMBL/GenBank/DDBJ databases">
        <title>Whole genome shotgun sequence of Lactobacillus rapi NBRC 109618.</title>
        <authorList>
            <person name="Hosoyama A."/>
            <person name="Uohara A."/>
            <person name="Ohji S."/>
            <person name="Ichikawa N."/>
        </authorList>
    </citation>
    <scope>NUCLEOTIDE SEQUENCE [LARGE SCALE GENOMIC DNA]</scope>
    <source>
        <strain evidence="2 3">NBRC 109618</strain>
    </source>
</reference>
<dbReference type="EMBL" id="BKAM01000061">
    <property type="protein sequence ID" value="GEP73265.1"/>
    <property type="molecule type" value="Genomic_DNA"/>
</dbReference>
<dbReference type="InterPro" id="IPR035919">
    <property type="entry name" value="EAL_sf"/>
</dbReference>
<proteinExistence type="predicted"/>
<gene>
    <name evidence="2" type="ORF">LRA02_21330</name>
</gene>
<evidence type="ECO:0000259" key="1">
    <source>
        <dbReference type="PROSITE" id="PS50883"/>
    </source>
</evidence>
<dbReference type="PROSITE" id="PS50883">
    <property type="entry name" value="EAL"/>
    <property type="match status" value="1"/>
</dbReference>
<dbReference type="Gene3D" id="3.20.20.450">
    <property type="entry name" value="EAL domain"/>
    <property type="match status" value="1"/>
</dbReference>
<dbReference type="PANTHER" id="PTHR33121:SF70">
    <property type="entry name" value="SIGNALING PROTEIN YKOW"/>
    <property type="match status" value="1"/>
</dbReference>
<dbReference type="InterPro" id="IPR001633">
    <property type="entry name" value="EAL_dom"/>
</dbReference>
<evidence type="ECO:0000313" key="2">
    <source>
        <dbReference type="EMBL" id="GEP73265.1"/>
    </source>
</evidence>
<dbReference type="RefSeq" id="WP_054748575.1">
    <property type="nucleotide sequence ID" value="NZ_BKAM01000061.1"/>
</dbReference>
<dbReference type="OrthoDB" id="8731447at2"/>
<comment type="caution">
    <text evidence="2">The sequence shown here is derived from an EMBL/GenBank/DDBJ whole genome shotgun (WGS) entry which is preliminary data.</text>
</comment>
<evidence type="ECO:0000313" key="3">
    <source>
        <dbReference type="Proteomes" id="UP000321569"/>
    </source>
</evidence>
<dbReference type="InterPro" id="IPR050706">
    <property type="entry name" value="Cyclic-di-GMP_PDE-like"/>
</dbReference>
<dbReference type="Pfam" id="PF00563">
    <property type="entry name" value="EAL"/>
    <property type="match status" value="1"/>
</dbReference>
<organism evidence="2 3">
    <name type="scientific">Lentilactobacillus rapi</name>
    <dbReference type="NCBI Taxonomy" id="481723"/>
    <lineage>
        <taxon>Bacteria</taxon>
        <taxon>Bacillati</taxon>
        <taxon>Bacillota</taxon>
        <taxon>Bacilli</taxon>
        <taxon>Lactobacillales</taxon>
        <taxon>Lactobacillaceae</taxon>
        <taxon>Lentilactobacillus</taxon>
    </lineage>
</organism>
<sequence>MYRYFIQPQVNVYTNSIIGYEMLIRKQAADGSWRLPKSFSAIPIEIQIALLKQTAAELSLKVRTLSFNVNRTQFLDETMTQALIDAQRQMLPVILVVEVTEEVGEDQIDTHQLETHGRLLQQYGIQLSLDDVDTGENTYSRIEGLLKVADEVKFAMQNFRQEHREKEIPQKLTNWKSIAEETQTRLIVEGTETSEEAQMLNDLELPLRQGYYYGKPRLFRFKDDPR</sequence>
<dbReference type="STRING" id="1423795.FD12_GL002168"/>